<keyword evidence="3 11" id="KW-0479">Metal-binding</keyword>
<evidence type="ECO:0000256" key="11">
    <source>
        <dbReference type="RuleBase" id="RU004334"/>
    </source>
</evidence>
<dbReference type="GO" id="GO:0000978">
    <property type="term" value="F:RNA polymerase II cis-regulatory region sequence-specific DNA binding"/>
    <property type="evidence" value="ECO:0007669"/>
    <property type="project" value="InterPro"/>
</dbReference>
<dbReference type="WormBase" id="SRAE_2000341800">
    <property type="protein sequence ID" value="SRP05221"/>
    <property type="gene ID" value="WBGene00263640"/>
</dbReference>
<dbReference type="AlphaFoldDB" id="A0A090LKT2"/>
<evidence type="ECO:0000313" key="15">
    <source>
        <dbReference type="EMBL" id="CEF68763.1"/>
    </source>
</evidence>
<dbReference type="InterPro" id="IPR049636">
    <property type="entry name" value="HNF4-like_DBD"/>
</dbReference>
<dbReference type="GO" id="GO:0003700">
    <property type="term" value="F:DNA-binding transcription factor activity"/>
    <property type="evidence" value="ECO:0007669"/>
    <property type="project" value="InterPro"/>
</dbReference>
<dbReference type="InterPro" id="IPR001628">
    <property type="entry name" value="Znf_hrmn_rcpt"/>
</dbReference>
<dbReference type="WBParaSite" id="SRAE_2000341800.1">
    <property type="protein sequence ID" value="SRAE_2000341800.1"/>
    <property type="gene ID" value="WBGene00263640"/>
</dbReference>
<feature type="region of interest" description="Disordered" evidence="12">
    <location>
        <begin position="1"/>
        <end position="56"/>
    </location>
</feature>
<dbReference type="EMBL" id="LN609529">
    <property type="protein sequence ID" value="CEF68763.1"/>
    <property type="molecule type" value="Genomic_DNA"/>
</dbReference>
<feature type="domain" description="Nuclear receptor" evidence="13">
    <location>
        <begin position="67"/>
        <end position="143"/>
    </location>
</feature>
<dbReference type="SMART" id="SM00430">
    <property type="entry name" value="HOLI"/>
    <property type="match status" value="1"/>
</dbReference>
<protein>
    <submittedName>
        <fullName evidence="15 17">Uncharacterized protein</fullName>
    </submittedName>
</protein>
<dbReference type="CDD" id="cd06960">
    <property type="entry name" value="NR_DBD_HNF4A"/>
    <property type="match status" value="1"/>
</dbReference>
<evidence type="ECO:0000256" key="9">
    <source>
        <dbReference type="ARBA" id="ARBA00023170"/>
    </source>
</evidence>
<reference evidence="17" key="2">
    <citation type="submission" date="2020-12" db="UniProtKB">
        <authorList>
            <consortium name="WormBaseParasite"/>
        </authorList>
    </citation>
    <scope>IDENTIFICATION</scope>
</reference>
<evidence type="ECO:0000313" key="16">
    <source>
        <dbReference type="Proteomes" id="UP000035682"/>
    </source>
</evidence>
<evidence type="ECO:0000259" key="14">
    <source>
        <dbReference type="PROSITE" id="PS51843"/>
    </source>
</evidence>
<dbReference type="PROSITE" id="PS51843">
    <property type="entry name" value="NR_LBD"/>
    <property type="match status" value="1"/>
</dbReference>
<dbReference type="Pfam" id="PF00105">
    <property type="entry name" value="zf-C4"/>
    <property type="match status" value="1"/>
</dbReference>
<dbReference type="GO" id="GO:0008270">
    <property type="term" value="F:zinc ion binding"/>
    <property type="evidence" value="ECO:0007669"/>
    <property type="project" value="UniProtKB-KW"/>
</dbReference>
<dbReference type="Gene3D" id="1.10.565.10">
    <property type="entry name" value="Retinoid X Receptor"/>
    <property type="match status" value="1"/>
</dbReference>
<dbReference type="PROSITE" id="PS00031">
    <property type="entry name" value="NUCLEAR_REC_DBD_1"/>
    <property type="match status" value="1"/>
</dbReference>
<evidence type="ECO:0000256" key="4">
    <source>
        <dbReference type="ARBA" id="ARBA00022771"/>
    </source>
</evidence>
<comment type="similarity">
    <text evidence="2 11">Belongs to the nuclear hormone receptor family.</text>
</comment>
<evidence type="ECO:0000259" key="13">
    <source>
        <dbReference type="PROSITE" id="PS51030"/>
    </source>
</evidence>
<evidence type="ECO:0000256" key="5">
    <source>
        <dbReference type="ARBA" id="ARBA00022833"/>
    </source>
</evidence>
<evidence type="ECO:0000256" key="2">
    <source>
        <dbReference type="ARBA" id="ARBA00005993"/>
    </source>
</evidence>
<dbReference type="STRING" id="34506.A0A090LKT2"/>
<accession>A0A090LKT2</accession>
<dbReference type="RefSeq" id="XP_024507963.1">
    <property type="nucleotide sequence ID" value="XM_024654609.1"/>
</dbReference>
<name>A0A090LKT2_STRRB</name>
<feature type="domain" description="NR LBD" evidence="14">
    <location>
        <begin position="247"/>
        <end position="496"/>
    </location>
</feature>
<dbReference type="Proteomes" id="UP000035682">
    <property type="component" value="Unplaced"/>
</dbReference>
<keyword evidence="10 11" id="KW-0539">Nucleus</keyword>
<gene>
    <name evidence="15 17 18" type="ORF">SRAE_2000341800</name>
</gene>
<comment type="subcellular location">
    <subcellularLocation>
        <location evidence="1 11">Nucleus</location>
    </subcellularLocation>
</comment>
<dbReference type="PRINTS" id="PR00047">
    <property type="entry name" value="STROIDFINGER"/>
</dbReference>
<dbReference type="GeneID" id="36381133"/>
<dbReference type="Pfam" id="PF00104">
    <property type="entry name" value="Hormone_recep"/>
    <property type="match status" value="1"/>
</dbReference>
<feature type="compositionally biased region" description="Basic and acidic residues" evidence="12">
    <location>
        <begin position="7"/>
        <end position="24"/>
    </location>
</feature>
<dbReference type="InterPro" id="IPR000536">
    <property type="entry name" value="Nucl_hrmn_rcpt_lig-bd"/>
</dbReference>
<dbReference type="SUPFAM" id="SSF57716">
    <property type="entry name" value="Glucocorticoid receptor-like (DNA-binding domain)"/>
    <property type="match status" value="1"/>
</dbReference>
<dbReference type="InterPro" id="IPR035500">
    <property type="entry name" value="NHR-like_dom_sf"/>
</dbReference>
<dbReference type="OrthoDB" id="10018779at2759"/>
<organism evidence="15">
    <name type="scientific">Strongyloides ratti</name>
    <name type="common">Parasitic roundworm</name>
    <dbReference type="NCBI Taxonomy" id="34506"/>
    <lineage>
        <taxon>Eukaryota</taxon>
        <taxon>Metazoa</taxon>
        <taxon>Ecdysozoa</taxon>
        <taxon>Nematoda</taxon>
        <taxon>Chromadorea</taxon>
        <taxon>Rhabditida</taxon>
        <taxon>Tylenchina</taxon>
        <taxon>Panagrolaimomorpha</taxon>
        <taxon>Strongyloidoidea</taxon>
        <taxon>Strongyloididae</taxon>
        <taxon>Strongyloides</taxon>
    </lineage>
</organism>
<keyword evidence="9 11" id="KW-0675">Receptor</keyword>
<evidence type="ECO:0000256" key="1">
    <source>
        <dbReference type="ARBA" id="ARBA00004123"/>
    </source>
</evidence>
<dbReference type="GO" id="GO:0005634">
    <property type="term" value="C:nucleus"/>
    <property type="evidence" value="ECO:0007669"/>
    <property type="project" value="UniProtKB-SubCell"/>
</dbReference>
<keyword evidence="8 11" id="KW-0804">Transcription</keyword>
<evidence type="ECO:0000256" key="3">
    <source>
        <dbReference type="ARBA" id="ARBA00022723"/>
    </source>
</evidence>
<keyword evidence="16" id="KW-1185">Reference proteome</keyword>
<dbReference type="SUPFAM" id="SSF48508">
    <property type="entry name" value="Nuclear receptor ligand-binding domain"/>
    <property type="match status" value="1"/>
</dbReference>
<evidence type="ECO:0000256" key="10">
    <source>
        <dbReference type="ARBA" id="ARBA00023242"/>
    </source>
</evidence>
<sequence>MQSAHNNMDKEKSNAVDHEADKMVHSPMTSSAPTEEDAVEPISQEHSTTNNTKSKEDMIMSTSKSYNDTCLICGAPSNGVHFQVNSCRGCAAFFKRTKTLNLDYKCRRGLKNCEIVFDKFQKCRYCRYMRCIKVGMTLKTNNKISKVVETTEEIRNTEFKSYNNFEQQYVTLDYNQNNMQKTNSHQSTYMSIDDSIPPTPKSCPYASFDNPILPLEGDFRLMVQNIKNTFKMPLLGTSKLGNLPITCIQRVALAIENYFQKWNFKHISEIKIVNTVKAIQFLEYKQKSLTFMAELLMHLPEFVQLELTEKLYIYRHFWPLFSTFEKIISSNMIFGKQSQSHLLILSSDTAYRLENFSFEPDLITAETAQEMSRLVKPTHEFFIRHLYTPIQNMELDQNEIAFITLQIIWSEKKNPGLSDETKLFMEKMIKLASNELHNYYVHHKKLDNYAWRLAEMMKLLQNAQQYSEKLKETFLVAKIFGIFDCSFSECEISAMY</sequence>
<dbReference type="Gene3D" id="3.30.50.10">
    <property type="entry name" value="Erythroid Transcription Factor GATA-1, subunit A"/>
    <property type="match status" value="1"/>
</dbReference>
<dbReference type="CTD" id="36381133"/>
<reference evidence="15 16" key="1">
    <citation type="submission" date="2014-09" db="EMBL/GenBank/DDBJ databases">
        <authorList>
            <person name="Martin A.A."/>
        </authorList>
    </citation>
    <scope>NUCLEOTIDE SEQUENCE</scope>
    <source>
        <strain evidence="16">ED321</strain>
        <strain evidence="15">ED321 Heterogonic</strain>
    </source>
</reference>
<evidence type="ECO:0000256" key="6">
    <source>
        <dbReference type="ARBA" id="ARBA00023015"/>
    </source>
</evidence>
<keyword evidence="7 11" id="KW-0238">DNA-binding</keyword>
<dbReference type="InterPro" id="IPR013088">
    <property type="entry name" value="Znf_NHR/GATA"/>
</dbReference>
<evidence type="ECO:0000256" key="8">
    <source>
        <dbReference type="ARBA" id="ARBA00023163"/>
    </source>
</evidence>
<evidence type="ECO:0000313" key="17">
    <source>
        <dbReference type="WBParaSite" id="SRAE_2000341800.1"/>
    </source>
</evidence>
<proteinExistence type="inferred from homology"/>
<evidence type="ECO:0000313" key="18">
    <source>
        <dbReference type="WormBase" id="SRAE_2000341800"/>
    </source>
</evidence>
<dbReference type="InterPro" id="IPR051152">
    <property type="entry name" value="C.elegans_Orphan_NR"/>
</dbReference>
<dbReference type="PANTHER" id="PTHR45680:SF23">
    <property type="entry name" value="NUCLEAR HORMONE RECEPTOR FAMILY"/>
    <property type="match status" value="1"/>
</dbReference>
<dbReference type="SMART" id="SM00399">
    <property type="entry name" value="ZnF_C4"/>
    <property type="match status" value="1"/>
</dbReference>
<keyword evidence="6 11" id="KW-0805">Transcription regulation</keyword>
<evidence type="ECO:0000256" key="12">
    <source>
        <dbReference type="SAM" id="MobiDB-lite"/>
    </source>
</evidence>
<evidence type="ECO:0000256" key="7">
    <source>
        <dbReference type="ARBA" id="ARBA00023125"/>
    </source>
</evidence>
<keyword evidence="5 11" id="KW-0862">Zinc</keyword>
<dbReference type="PANTHER" id="PTHR45680">
    <property type="entry name" value="NUCLEAR HORMONE RECEPTOR FAMILY"/>
    <property type="match status" value="1"/>
</dbReference>
<dbReference type="OMA" id="WNYRSER"/>
<dbReference type="PROSITE" id="PS51030">
    <property type="entry name" value="NUCLEAR_REC_DBD_2"/>
    <property type="match status" value="1"/>
</dbReference>
<keyword evidence="4 11" id="KW-0863">Zinc-finger</keyword>